<evidence type="ECO:0000259" key="2">
    <source>
        <dbReference type="Pfam" id="PF01464"/>
    </source>
</evidence>
<comment type="similarity">
    <text evidence="1">Belongs to the virb1 family.</text>
</comment>
<dbReference type="InterPro" id="IPR008258">
    <property type="entry name" value="Transglycosylase_SLT_dom_1"/>
</dbReference>
<dbReference type="InterPro" id="IPR023346">
    <property type="entry name" value="Lysozyme-like_dom_sf"/>
</dbReference>
<accession>A0ABV7X687</accession>
<reference evidence="4" key="1">
    <citation type="journal article" date="2019" name="Int. J. Syst. Evol. Microbiol.">
        <title>The Global Catalogue of Microorganisms (GCM) 10K type strain sequencing project: providing services to taxonomists for standard genome sequencing and annotation.</title>
        <authorList>
            <consortium name="The Broad Institute Genomics Platform"/>
            <consortium name="The Broad Institute Genome Sequencing Center for Infectious Disease"/>
            <person name="Wu L."/>
            <person name="Ma J."/>
        </authorList>
    </citation>
    <scope>NUCLEOTIDE SEQUENCE [LARGE SCALE GENOMIC DNA]</scope>
    <source>
        <strain evidence="4">KCTC 42281</strain>
    </source>
</reference>
<comment type="caution">
    <text evidence="3">The sequence shown here is derived from an EMBL/GenBank/DDBJ whole genome shotgun (WGS) entry which is preliminary data.</text>
</comment>
<dbReference type="EMBL" id="JBHRYD010000015">
    <property type="protein sequence ID" value="MFC3706134.1"/>
    <property type="molecule type" value="Genomic_DNA"/>
</dbReference>
<organism evidence="3 4">
    <name type="scientific">Devosia honganensis</name>
    <dbReference type="NCBI Taxonomy" id="1610527"/>
    <lineage>
        <taxon>Bacteria</taxon>
        <taxon>Pseudomonadati</taxon>
        <taxon>Pseudomonadota</taxon>
        <taxon>Alphaproteobacteria</taxon>
        <taxon>Hyphomicrobiales</taxon>
        <taxon>Devosiaceae</taxon>
        <taxon>Devosia</taxon>
    </lineage>
</organism>
<evidence type="ECO:0000313" key="4">
    <source>
        <dbReference type="Proteomes" id="UP001595613"/>
    </source>
</evidence>
<feature type="domain" description="Transglycosylase SLT" evidence="2">
    <location>
        <begin position="17"/>
        <end position="67"/>
    </location>
</feature>
<evidence type="ECO:0000313" key="3">
    <source>
        <dbReference type="EMBL" id="MFC3706134.1"/>
    </source>
</evidence>
<dbReference type="SUPFAM" id="SSF53955">
    <property type="entry name" value="Lysozyme-like"/>
    <property type="match status" value="1"/>
</dbReference>
<evidence type="ECO:0000256" key="1">
    <source>
        <dbReference type="ARBA" id="ARBA00009387"/>
    </source>
</evidence>
<keyword evidence="4" id="KW-1185">Reference proteome</keyword>
<gene>
    <name evidence="3" type="ORF">ACFOOL_15385</name>
</gene>
<protein>
    <submittedName>
        <fullName evidence="3">Transglycosylase SLT domain-containing protein</fullName>
    </submittedName>
</protein>
<dbReference type="Gene3D" id="1.10.530.10">
    <property type="match status" value="1"/>
</dbReference>
<sequence>MGVQPVSISQSLANALTAAGNRSGVDFGYLLQTAMRESSLNPQARASTSSAVGLFQFLEGTWLQVMKEDGPRLGYQSHADQIVRMPSGDYVVRDPARRAQILQLRENPQIAADLAAAFTRTNGEYLRGVFGRMPSAGELYIAHFLGAQGAEKMFRAGLQNPDQVAVALFPRQAAANRAIFYDRAGQPRTIRQVYQVLVSRHETGTDAAFATQQMSGQGAKPVAEAAPPLPSRFSTENLSFTGLFKTEPEEPAGEGEAGAAFFTQLFSQ</sequence>
<name>A0ABV7X687_9HYPH</name>
<dbReference type="Proteomes" id="UP001595613">
    <property type="component" value="Unassembled WGS sequence"/>
</dbReference>
<dbReference type="RefSeq" id="WP_380098194.1">
    <property type="nucleotide sequence ID" value="NZ_JBHRYD010000015.1"/>
</dbReference>
<dbReference type="Pfam" id="PF01464">
    <property type="entry name" value="SLT"/>
    <property type="match status" value="1"/>
</dbReference>
<proteinExistence type="inferred from homology"/>